<dbReference type="PANTHER" id="PTHR45947:SF3">
    <property type="entry name" value="SULFOQUINOVOSYL TRANSFERASE SQD2"/>
    <property type="match status" value="1"/>
</dbReference>
<organism evidence="3 4">
    <name type="scientific">Streptococcus suis</name>
    <dbReference type="NCBI Taxonomy" id="1307"/>
    <lineage>
        <taxon>Bacteria</taxon>
        <taxon>Bacillati</taxon>
        <taxon>Bacillota</taxon>
        <taxon>Bacilli</taxon>
        <taxon>Lactobacillales</taxon>
        <taxon>Streptococcaceae</taxon>
        <taxon>Streptococcus</taxon>
    </lineage>
</organism>
<dbReference type="PANTHER" id="PTHR45947">
    <property type="entry name" value="SULFOQUINOVOSYL TRANSFERASE SQD2"/>
    <property type="match status" value="1"/>
</dbReference>
<dbReference type="Pfam" id="PF13439">
    <property type="entry name" value="Glyco_transf_4"/>
    <property type="match status" value="1"/>
</dbReference>
<keyword evidence="3" id="KW-0808">Transferase</keyword>
<feature type="domain" description="Glycosyl transferase family 1" evidence="1">
    <location>
        <begin position="216"/>
        <end position="355"/>
    </location>
</feature>
<dbReference type="RefSeq" id="WP_024414173.1">
    <property type="nucleotide sequence ID" value="NZ_CEGZ01000110.1"/>
</dbReference>
<dbReference type="CDD" id="cd03823">
    <property type="entry name" value="GT4_ExpE7-like"/>
    <property type="match status" value="1"/>
</dbReference>
<dbReference type="EC" id="2.4.1.11" evidence="3"/>
<evidence type="ECO:0000313" key="4">
    <source>
        <dbReference type="Proteomes" id="UP000071601"/>
    </source>
</evidence>
<feature type="domain" description="Glycosyltransferase subfamily 4-like N-terminal" evidence="2">
    <location>
        <begin position="16"/>
        <end position="205"/>
    </location>
</feature>
<dbReference type="EMBL" id="FILR01000016">
    <property type="protein sequence ID" value="CYX72259.1"/>
    <property type="molecule type" value="Genomic_DNA"/>
</dbReference>
<reference evidence="3 4" key="1">
    <citation type="submission" date="2016-02" db="EMBL/GenBank/DDBJ databases">
        <authorList>
            <consortium name="Pathogen Informatics"/>
        </authorList>
    </citation>
    <scope>NUCLEOTIDE SEQUENCE [LARGE SCALE GENOMIC DNA]</scope>
    <source>
        <strain evidence="3 4">SS985</strain>
    </source>
</reference>
<gene>
    <name evidence="3" type="ORF">ERS132525_01564</name>
</gene>
<dbReference type="InterPro" id="IPR028098">
    <property type="entry name" value="Glyco_trans_4-like_N"/>
</dbReference>
<comment type="caution">
    <text evidence="3">The sequence shown here is derived from an EMBL/GenBank/DDBJ whole genome shotgun (WGS) entry which is preliminary data.</text>
</comment>
<dbReference type="Pfam" id="PF00534">
    <property type="entry name" value="Glycos_transf_1"/>
    <property type="match status" value="1"/>
</dbReference>
<dbReference type="SUPFAM" id="SSF53756">
    <property type="entry name" value="UDP-Glycosyltransferase/glycogen phosphorylase"/>
    <property type="match status" value="1"/>
</dbReference>
<accession>A0AB33UE16</accession>
<evidence type="ECO:0000259" key="2">
    <source>
        <dbReference type="Pfam" id="PF13439"/>
    </source>
</evidence>
<evidence type="ECO:0000313" key="3">
    <source>
        <dbReference type="EMBL" id="CYX72259.1"/>
    </source>
</evidence>
<dbReference type="AlphaFoldDB" id="A0AB33UE16"/>
<keyword evidence="3" id="KW-0328">Glycosyltransferase</keyword>
<name>A0AB33UE16_STRSU</name>
<protein>
    <submittedName>
        <fullName evidence="3">Group 1 glycosyl transferase</fullName>
        <ecNumber evidence="3">2.4.1.11</ecNumber>
    </submittedName>
</protein>
<dbReference type="InterPro" id="IPR050194">
    <property type="entry name" value="Glycosyltransferase_grp1"/>
</dbReference>
<proteinExistence type="predicted"/>
<dbReference type="GO" id="GO:0004373">
    <property type="term" value="F:alpha-1,4-glucan glucosyltransferase (UDP-glucose donor) activity"/>
    <property type="evidence" value="ECO:0007669"/>
    <property type="project" value="UniProtKB-EC"/>
</dbReference>
<dbReference type="InterPro" id="IPR001296">
    <property type="entry name" value="Glyco_trans_1"/>
</dbReference>
<evidence type="ECO:0000259" key="1">
    <source>
        <dbReference type="Pfam" id="PF00534"/>
    </source>
</evidence>
<dbReference type="Gene3D" id="3.40.50.2000">
    <property type="entry name" value="Glycogen Phosphorylase B"/>
    <property type="match status" value="2"/>
</dbReference>
<dbReference type="Proteomes" id="UP000071601">
    <property type="component" value="Unassembled WGS sequence"/>
</dbReference>
<sequence>MKILFVNTWFYPNMSGGSQNSVKLLADELYKNGHDVAVFSVDKFSEEEFLEIDGIRLFKTLASPYNLFYMYGTEKTFFAVLKNKYFEFHNKNLEMRFKQCLEEYQPDIVHFNSVSGMPLTLMKIAKQFGCKTVLTLRDYFLLEFFSERNGISKVINGLFRFYSKYFTKYIDAVTSPSEFTLSKFREKCYFEKVSTIVIPNAIQLDLEKTKRLIEEKKSKTQHSITTFLFVGSIMEKKGIFYLLDSFKKLFTNQTNIALHIAGKGAEVPRLLNEVEGYSNIVYHGSLEKSELENLYQSSDCLVVPSMWEEPFGRVIIEGAENALPVLVSDQGGMPEIVRELGCGEIFSFDKDENLDVFLLEMSKKKNYEVYLENIENNVQKYSLQKQAISFLEVYNDLMDKKENLG</sequence>